<comment type="similarity">
    <text evidence="2">Belongs to the mitochondrion-specific ribosomal protein mS25 family.</text>
</comment>
<dbReference type="GO" id="GO:0005739">
    <property type="term" value="C:mitochondrion"/>
    <property type="evidence" value="ECO:0007669"/>
    <property type="project" value="UniProtKB-SubCell"/>
</dbReference>
<dbReference type="AlphaFoldDB" id="A0A6J0BZG0"/>
<keyword evidence="9" id="KW-1185">Reference proteome</keyword>
<dbReference type="CTD" id="64432"/>
<dbReference type="GO" id="GO:0003735">
    <property type="term" value="F:structural constituent of ribosome"/>
    <property type="evidence" value="ECO:0007669"/>
    <property type="project" value="InterPro"/>
</dbReference>
<dbReference type="PANTHER" id="PTHR13274">
    <property type="entry name" value="MITOCHONDRIAL RIBOSOMAL PROTEIN S25"/>
    <property type="match status" value="1"/>
</dbReference>
<name>A0A6J0BZG0_NEOLC</name>
<evidence type="ECO:0000256" key="1">
    <source>
        <dbReference type="ARBA" id="ARBA00004173"/>
    </source>
</evidence>
<evidence type="ECO:0000256" key="5">
    <source>
        <dbReference type="ARBA" id="ARBA00023274"/>
    </source>
</evidence>
<evidence type="ECO:0000313" key="9">
    <source>
        <dbReference type="Proteomes" id="UP000829291"/>
    </source>
</evidence>
<dbReference type="InterPro" id="IPR036249">
    <property type="entry name" value="Thioredoxin-like_sf"/>
</dbReference>
<dbReference type="Proteomes" id="UP000829291">
    <property type="component" value="Chromosome 2"/>
</dbReference>
<dbReference type="InParanoid" id="A0A6J0BZG0"/>
<evidence type="ECO:0000259" key="8">
    <source>
        <dbReference type="SMART" id="SM00916"/>
    </source>
</evidence>
<dbReference type="OrthoDB" id="5919182at2759"/>
<dbReference type="SUPFAM" id="SSF52833">
    <property type="entry name" value="Thioredoxin-like"/>
    <property type="match status" value="1"/>
</dbReference>
<sequence length="167" mass="18964">MPFMKGPAPIRRTIKYLESGRLVLKNKIKILSINYNTTGETHHGARDFVFWHLPQLQYKNPNVQIVTFKNMTPSPFIKCYYDDGRHMLIDIDNTQKEDVLEHLIAVIGKSQKQLAEEAIIAVKKDNPANFGVGCEKSCICEIPGQLPCPGLVPLPLTMRGKYKNRVD</sequence>
<reference evidence="10" key="1">
    <citation type="submission" date="2025-08" db="UniProtKB">
        <authorList>
            <consortium name="RefSeq"/>
        </authorList>
    </citation>
    <scope>IDENTIFICATION</scope>
    <source>
        <tissue evidence="10">Thorax and Abdomen</tissue>
    </source>
</reference>
<dbReference type="Gene3D" id="3.40.30.10">
    <property type="entry name" value="Glutaredoxin"/>
    <property type="match status" value="1"/>
</dbReference>
<keyword evidence="5" id="KW-0687">Ribonucleoprotein</keyword>
<protein>
    <recommendedName>
        <fullName evidence="6">Small ribosomal subunit protein mS25</fullName>
    </recommendedName>
    <alternativeName>
        <fullName evidence="7">28S ribosomal protein S25, mitochondrial</fullName>
    </alternativeName>
</protein>
<evidence type="ECO:0000256" key="4">
    <source>
        <dbReference type="ARBA" id="ARBA00023128"/>
    </source>
</evidence>
<accession>A0A6J0BZG0</accession>
<dbReference type="FunFam" id="3.40.30.10:FF:000247">
    <property type="entry name" value="28S ribosomal protein S25, mitochondrial"/>
    <property type="match status" value="1"/>
</dbReference>
<organism evidence="10">
    <name type="scientific">Neodiprion lecontei</name>
    <name type="common">Redheaded pine sawfly</name>
    <dbReference type="NCBI Taxonomy" id="441921"/>
    <lineage>
        <taxon>Eukaryota</taxon>
        <taxon>Metazoa</taxon>
        <taxon>Ecdysozoa</taxon>
        <taxon>Arthropoda</taxon>
        <taxon>Hexapoda</taxon>
        <taxon>Insecta</taxon>
        <taxon>Pterygota</taxon>
        <taxon>Neoptera</taxon>
        <taxon>Endopterygota</taxon>
        <taxon>Hymenoptera</taxon>
        <taxon>Tenthredinoidea</taxon>
        <taxon>Diprionidae</taxon>
        <taxon>Diprioninae</taxon>
        <taxon>Neodiprion</taxon>
    </lineage>
</organism>
<evidence type="ECO:0000313" key="10">
    <source>
        <dbReference type="RefSeq" id="XP_015519725.1"/>
    </source>
</evidence>
<keyword evidence="4" id="KW-0496">Mitochondrion</keyword>
<dbReference type="GO" id="GO:1990904">
    <property type="term" value="C:ribonucleoprotein complex"/>
    <property type="evidence" value="ECO:0007669"/>
    <property type="project" value="UniProtKB-KW"/>
</dbReference>
<evidence type="ECO:0000256" key="6">
    <source>
        <dbReference type="ARBA" id="ARBA00035139"/>
    </source>
</evidence>
<dbReference type="PANTHER" id="PTHR13274:SF2">
    <property type="entry name" value="SMALL RIBOSOMAL SUBUNIT PROTEIN MS25"/>
    <property type="match status" value="1"/>
</dbReference>
<gene>
    <name evidence="10" type="primary">LOC107224253</name>
</gene>
<evidence type="ECO:0000256" key="3">
    <source>
        <dbReference type="ARBA" id="ARBA00022980"/>
    </source>
</evidence>
<evidence type="ECO:0000256" key="2">
    <source>
        <dbReference type="ARBA" id="ARBA00008046"/>
    </source>
</evidence>
<dbReference type="Pfam" id="PF05047">
    <property type="entry name" value="L51_S25_CI-B8"/>
    <property type="match status" value="1"/>
</dbReference>
<dbReference type="InterPro" id="IPR007741">
    <property type="entry name" value="Ribosomal_mL43/mS25/NADH_DH"/>
</dbReference>
<proteinExistence type="inferred from homology"/>
<evidence type="ECO:0000256" key="7">
    <source>
        <dbReference type="ARBA" id="ARBA00035369"/>
    </source>
</evidence>
<dbReference type="GeneID" id="107224253"/>
<dbReference type="InterPro" id="IPR040049">
    <property type="entry name" value="Ribosomal_mS25/mL61"/>
</dbReference>
<keyword evidence="3 10" id="KW-0689">Ribosomal protein</keyword>
<comment type="subcellular location">
    <subcellularLocation>
        <location evidence="1">Mitochondrion</location>
    </subcellularLocation>
</comment>
<dbReference type="FunCoup" id="A0A6J0BZG0">
    <property type="interactions" value="1073"/>
</dbReference>
<feature type="domain" description="Ribosomal protein/NADH dehydrogenase" evidence="8">
    <location>
        <begin position="37"/>
        <end position="110"/>
    </location>
</feature>
<dbReference type="RefSeq" id="XP_015519725.1">
    <property type="nucleotide sequence ID" value="XM_015664239.2"/>
</dbReference>
<dbReference type="KEGG" id="nlo:107224253"/>
<dbReference type="GO" id="GO:0005840">
    <property type="term" value="C:ribosome"/>
    <property type="evidence" value="ECO:0007669"/>
    <property type="project" value="UniProtKB-KW"/>
</dbReference>
<dbReference type="SMART" id="SM00916">
    <property type="entry name" value="L51_S25_CI-B8"/>
    <property type="match status" value="1"/>
</dbReference>